<evidence type="ECO:0000313" key="3">
    <source>
        <dbReference type="Proteomes" id="UP001642484"/>
    </source>
</evidence>
<name>A0ABP0LY33_9DINO</name>
<sequence>MVEGLTITNLIALQPPAPAGCPPHTPFAGSSIESGMKIYNAVPLLTALALWPATASEAFDAFDAAPQRHRKPHLKGQQGVEHLKFQHSLVAQTAAEAEAMRSREAQVFEQGRHMRAREALYEKHLAECRGDHFCEKQVAAKQMQIEQLVATGQAPVAVMEGREEEHKAPTAEAPSTSSWLRQKMHHAVASVTAALR</sequence>
<accession>A0ABP0LY33</accession>
<gene>
    <name evidence="1" type="ORF">CCMP2556_LOCUS23246</name>
    <name evidence="2" type="ORF">CCMP2556_LOCUS23270</name>
</gene>
<dbReference type="EMBL" id="CAXAMN010014736">
    <property type="protein sequence ID" value="CAK9044143.1"/>
    <property type="molecule type" value="Genomic_DNA"/>
</dbReference>
<proteinExistence type="predicted"/>
<reference evidence="2 3" key="1">
    <citation type="submission" date="2024-02" db="EMBL/GenBank/DDBJ databases">
        <authorList>
            <person name="Chen Y."/>
            <person name="Shah S."/>
            <person name="Dougan E. K."/>
            <person name="Thang M."/>
            <person name="Chan C."/>
        </authorList>
    </citation>
    <scope>NUCLEOTIDE SEQUENCE [LARGE SCALE GENOMIC DNA]</scope>
</reference>
<dbReference type="EMBL" id="CAXAMN010014714">
    <property type="protein sequence ID" value="CAK9044080.1"/>
    <property type="molecule type" value="Genomic_DNA"/>
</dbReference>
<dbReference type="Proteomes" id="UP001642484">
    <property type="component" value="Unassembled WGS sequence"/>
</dbReference>
<evidence type="ECO:0000313" key="2">
    <source>
        <dbReference type="EMBL" id="CAK9044143.1"/>
    </source>
</evidence>
<organism evidence="2 3">
    <name type="scientific">Durusdinium trenchii</name>
    <dbReference type="NCBI Taxonomy" id="1381693"/>
    <lineage>
        <taxon>Eukaryota</taxon>
        <taxon>Sar</taxon>
        <taxon>Alveolata</taxon>
        <taxon>Dinophyceae</taxon>
        <taxon>Suessiales</taxon>
        <taxon>Symbiodiniaceae</taxon>
        <taxon>Durusdinium</taxon>
    </lineage>
</organism>
<evidence type="ECO:0000313" key="1">
    <source>
        <dbReference type="EMBL" id="CAK9044080.1"/>
    </source>
</evidence>
<comment type="caution">
    <text evidence="2">The sequence shown here is derived from an EMBL/GenBank/DDBJ whole genome shotgun (WGS) entry which is preliminary data.</text>
</comment>
<keyword evidence="3" id="KW-1185">Reference proteome</keyword>
<protein>
    <submittedName>
        <fullName evidence="2">Uncharacterized protein</fullName>
    </submittedName>
</protein>